<keyword evidence="6" id="KW-0414">Isoprene biosynthesis</keyword>
<evidence type="ECO:0000256" key="3">
    <source>
        <dbReference type="ARBA" id="ARBA00022679"/>
    </source>
</evidence>
<dbReference type="AlphaFoldDB" id="A0AAU7ZVR5"/>
<dbReference type="PROSITE" id="PS00723">
    <property type="entry name" value="POLYPRENYL_SYNTHASE_1"/>
    <property type="match status" value="1"/>
</dbReference>
<dbReference type="CDD" id="cd00685">
    <property type="entry name" value="Trans_IPPS_HT"/>
    <property type="match status" value="1"/>
</dbReference>
<evidence type="ECO:0000256" key="6">
    <source>
        <dbReference type="ARBA" id="ARBA00023229"/>
    </source>
</evidence>
<keyword evidence="3 7" id="KW-0808">Transferase</keyword>
<reference evidence="8" key="2">
    <citation type="journal article" date="2024" name="Environ. Microbiol.">
        <title>Genome analysis and description of Tunturibacter gen. nov. expands the diversity of Terriglobia in tundra soils.</title>
        <authorList>
            <person name="Messyasz A."/>
            <person name="Mannisto M.K."/>
            <person name="Kerkhof L.J."/>
            <person name="Haggblom M.M."/>
        </authorList>
    </citation>
    <scope>NUCLEOTIDE SEQUENCE</scope>
    <source>
        <strain evidence="8">X5P6</strain>
    </source>
</reference>
<comment type="similarity">
    <text evidence="2 7">Belongs to the FPP/GGPP synthase family.</text>
</comment>
<dbReference type="KEGG" id="tpsc:RBB77_09165"/>
<comment type="cofactor">
    <cofactor evidence="1">
        <name>Mg(2+)</name>
        <dbReference type="ChEBI" id="CHEBI:18420"/>
    </cofactor>
</comment>
<dbReference type="GO" id="GO:0046872">
    <property type="term" value="F:metal ion binding"/>
    <property type="evidence" value="ECO:0007669"/>
    <property type="project" value="UniProtKB-KW"/>
</dbReference>
<evidence type="ECO:0000256" key="4">
    <source>
        <dbReference type="ARBA" id="ARBA00022723"/>
    </source>
</evidence>
<evidence type="ECO:0000256" key="1">
    <source>
        <dbReference type="ARBA" id="ARBA00001946"/>
    </source>
</evidence>
<dbReference type="Gene3D" id="1.10.600.10">
    <property type="entry name" value="Farnesyl Diphosphate Synthase"/>
    <property type="match status" value="1"/>
</dbReference>
<gene>
    <name evidence="8" type="ORF">RBB77_09165</name>
</gene>
<dbReference type="GO" id="GO:0008299">
    <property type="term" value="P:isoprenoid biosynthetic process"/>
    <property type="evidence" value="ECO:0007669"/>
    <property type="project" value="UniProtKB-KW"/>
</dbReference>
<dbReference type="InterPro" id="IPR008949">
    <property type="entry name" value="Isoprenoid_synthase_dom_sf"/>
</dbReference>
<dbReference type="PANTHER" id="PTHR43281">
    <property type="entry name" value="FARNESYL DIPHOSPHATE SYNTHASE"/>
    <property type="match status" value="1"/>
</dbReference>
<evidence type="ECO:0000313" key="8">
    <source>
        <dbReference type="EMBL" id="XCB35047.1"/>
    </source>
</evidence>
<name>A0AAU7ZVR5_9BACT</name>
<keyword evidence="4" id="KW-0479">Metal-binding</keyword>
<accession>A0AAU7ZVR5</accession>
<dbReference type="EMBL" id="CP132942">
    <property type="protein sequence ID" value="XCB35047.1"/>
    <property type="molecule type" value="Genomic_DNA"/>
</dbReference>
<dbReference type="RefSeq" id="WP_353066733.1">
    <property type="nucleotide sequence ID" value="NZ_CP132942.1"/>
</dbReference>
<reference evidence="8" key="1">
    <citation type="submission" date="2023-08" db="EMBL/GenBank/DDBJ databases">
        <authorList>
            <person name="Messyasz A."/>
            <person name="Mannisto M.K."/>
            <person name="Kerkhof L.J."/>
            <person name="Haggblom M."/>
        </authorList>
    </citation>
    <scope>NUCLEOTIDE SEQUENCE</scope>
    <source>
        <strain evidence="8">X5P6</strain>
    </source>
</reference>
<dbReference type="PANTHER" id="PTHR43281:SF1">
    <property type="entry name" value="FARNESYL DIPHOSPHATE SYNTHASE"/>
    <property type="match status" value="1"/>
</dbReference>
<protein>
    <submittedName>
        <fullName evidence="8">Polyprenyl synthetase family protein</fullName>
    </submittedName>
</protein>
<evidence type="ECO:0000256" key="2">
    <source>
        <dbReference type="ARBA" id="ARBA00006706"/>
    </source>
</evidence>
<sequence>MQPTVKDLLLSGARLTDAALERLLPATDTLPHSIHRAMRHSTFAGGKRLRPILCMEAARMVAGTGTYPEGIADLGAALEMLHTYSLIHDDLPALDNDDLRRGQPTAHVVFGEATAILAGDALQTLAFQTIAGLPISSPTTVAILRDISLAIGTGVGRVGDLDTKLPPGMIGGQVMDIEAEGTAPTAALVEAIHRSKTGALITTSIVSGGLYGLSLRHRSSSSGYSNDEPTETKASRAAYAPYADTIARLRTFGEKAGLAFQIVDDVLDMTQSSEELGKTAGKDTATTKATWPAVFGIDQSLHDAEELIADAFAALAPFGEAAAPLKSLAQYLVERKN</sequence>
<evidence type="ECO:0000256" key="5">
    <source>
        <dbReference type="ARBA" id="ARBA00022842"/>
    </source>
</evidence>
<keyword evidence="5" id="KW-0460">Magnesium</keyword>
<dbReference type="Pfam" id="PF00348">
    <property type="entry name" value="polyprenyl_synt"/>
    <property type="match status" value="1"/>
</dbReference>
<evidence type="ECO:0000256" key="7">
    <source>
        <dbReference type="RuleBase" id="RU004466"/>
    </source>
</evidence>
<proteinExistence type="inferred from homology"/>
<dbReference type="InterPro" id="IPR000092">
    <property type="entry name" value="Polyprenyl_synt"/>
</dbReference>
<dbReference type="GO" id="GO:0004659">
    <property type="term" value="F:prenyltransferase activity"/>
    <property type="evidence" value="ECO:0007669"/>
    <property type="project" value="InterPro"/>
</dbReference>
<dbReference type="InterPro" id="IPR033749">
    <property type="entry name" value="Polyprenyl_synt_CS"/>
</dbReference>
<organism evidence="8">
    <name type="scientific">Tunturiibacter psychrotolerans</name>
    <dbReference type="NCBI Taxonomy" id="3069686"/>
    <lineage>
        <taxon>Bacteria</taxon>
        <taxon>Pseudomonadati</taxon>
        <taxon>Acidobacteriota</taxon>
        <taxon>Terriglobia</taxon>
        <taxon>Terriglobales</taxon>
        <taxon>Acidobacteriaceae</taxon>
        <taxon>Tunturiibacter</taxon>
    </lineage>
</organism>
<dbReference type="SUPFAM" id="SSF48576">
    <property type="entry name" value="Terpenoid synthases"/>
    <property type="match status" value="1"/>
</dbReference>